<evidence type="ECO:0000313" key="4">
    <source>
        <dbReference type="Proteomes" id="UP000216107"/>
    </source>
</evidence>
<organism evidence="3 4">
    <name type="scientific">Candidatus Dactylopiibacterium carminicum</name>
    <dbReference type="NCBI Taxonomy" id="857335"/>
    <lineage>
        <taxon>Bacteria</taxon>
        <taxon>Pseudomonadati</taxon>
        <taxon>Pseudomonadota</taxon>
        <taxon>Betaproteobacteria</taxon>
        <taxon>Rhodocyclales</taxon>
        <taxon>Rhodocyclaceae</taxon>
        <taxon>Candidatus Dactylopiibacterium</taxon>
    </lineage>
</organism>
<dbReference type="Proteomes" id="UP000623509">
    <property type="component" value="Unassembled WGS sequence"/>
</dbReference>
<dbReference type="EMBL" id="NMRN01000006">
    <property type="protein sequence ID" value="PAS94574.1"/>
    <property type="molecule type" value="Genomic_DNA"/>
</dbReference>
<reference evidence="3 4" key="2">
    <citation type="submission" date="2017-07" db="EMBL/GenBank/DDBJ databases">
        <title>Candidatus Dactylopiibacterium carminicum, a nitrogen-fixing symbiont of the cochineal insect Dactylopius coccus and Dactylopius opuntiae (Hemiptera: Coccoidea: Dactylopiidae).</title>
        <authorList>
            <person name="Vera A."/>
        </authorList>
    </citation>
    <scope>NUCLEOTIDE SEQUENCE [LARGE SCALE GENOMIC DNA]</scope>
    <source>
        <strain evidence="3 4">NFDCM</strain>
    </source>
</reference>
<dbReference type="Pfam" id="PF22818">
    <property type="entry name" value="ApeI-like"/>
    <property type="match status" value="1"/>
</dbReference>
<dbReference type="Proteomes" id="UP000216107">
    <property type="component" value="Unassembled WGS sequence"/>
</dbReference>
<sequence length="94" mass="10132">MPRLDLPALHGHPALPGHFPGQPIVPGVVLLTLARQAIEAASRRRMNGLPTAKFLSPAGPQDALQLDFQLGEDSARFEILSGERRIASGRFTLV</sequence>
<evidence type="ECO:0000313" key="3">
    <source>
        <dbReference type="EMBL" id="PAS94574.1"/>
    </source>
</evidence>
<dbReference type="InterPro" id="IPR029069">
    <property type="entry name" value="HotDog_dom_sf"/>
</dbReference>
<keyword evidence="5" id="KW-1185">Reference proteome</keyword>
<name>A0A272EWT6_9RHOO</name>
<reference evidence="2 5" key="1">
    <citation type="submission" date="2016-08" db="EMBL/GenBank/DDBJ databases">
        <title>Candidatus Dactylopiibacterium carminicum genome sequence.</title>
        <authorList>
            <person name="Ramirez-Puebla S.T."/>
            <person name="Ormeno-Orrillo E."/>
            <person name="Vera-Ponce De Leon A."/>
            <person name="Luis L."/>
            <person name="Sanchez-Flores A."/>
            <person name="Monica R."/>
            <person name="Martinez-Romero E."/>
        </authorList>
    </citation>
    <scope>NUCLEOTIDE SEQUENCE [LARGE SCALE GENOMIC DNA]</scope>
    <source>
        <strain evidence="2">END1</strain>
    </source>
</reference>
<dbReference type="InterPro" id="IPR054545">
    <property type="entry name" value="ApeI-like"/>
</dbReference>
<evidence type="ECO:0000313" key="5">
    <source>
        <dbReference type="Proteomes" id="UP000623509"/>
    </source>
</evidence>
<dbReference type="SUPFAM" id="SSF54637">
    <property type="entry name" value="Thioesterase/thiol ester dehydrase-isomerase"/>
    <property type="match status" value="1"/>
</dbReference>
<evidence type="ECO:0000313" key="2">
    <source>
        <dbReference type="EMBL" id="KAF7600036.1"/>
    </source>
</evidence>
<dbReference type="RefSeq" id="WP_095523749.1">
    <property type="nucleotide sequence ID" value="NZ_MDUX01000010.1"/>
</dbReference>
<feature type="domain" description="ApeI dehydratase-like" evidence="1">
    <location>
        <begin position="12"/>
        <end position="90"/>
    </location>
</feature>
<proteinExistence type="predicted"/>
<dbReference type="EMBL" id="MDUX01000010">
    <property type="protein sequence ID" value="KAF7600036.1"/>
    <property type="molecule type" value="Genomic_DNA"/>
</dbReference>
<dbReference type="Gene3D" id="3.10.129.10">
    <property type="entry name" value="Hotdog Thioesterase"/>
    <property type="match status" value="1"/>
</dbReference>
<comment type="caution">
    <text evidence="3">The sequence shown here is derived from an EMBL/GenBank/DDBJ whole genome shotgun (WGS) entry which is preliminary data.</text>
</comment>
<dbReference type="AlphaFoldDB" id="A0A272EWT6"/>
<gene>
    <name evidence="2" type="ORF">BGI27_04665</name>
    <name evidence="3" type="ORF">CGU29_03330</name>
</gene>
<protein>
    <submittedName>
        <fullName evidence="3">Beta-hydroxyacyl-ACP dehydratase</fullName>
    </submittedName>
</protein>
<accession>A0A272EWT6</accession>
<evidence type="ECO:0000259" key="1">
    <source>
        <dbReference type="Pfam" id="PF22818"/>
    </source>
</evidence>
<dbReference type="OrthoDB" id="9787658at2"/>